<dbReference type="EMBL" id="UYYG01000189">
    <property type="protein sequence ID" value="VDN53832.1"/>
    <property type="molecule type" value="Genomic_DNA"/>
</dbReference>
<dbReference type="AlphaFoldDB" id="A0A158Q6J9"/>
<organism evidence="2 4">
    <name type="scientific">Dracunculus medinensis</name>
    <name type="common">Guinea worm</name>
    <dbReference type="NCBI Taxonomy" id="318479"/>
    <lineage>
        <taxon>Eukaryota</taxon>
        <taxon>Metazoa</taxon>
        <taxon>Ecdysozoa</taxon>
        <taxon>Nematoda</taxon>
        <taxon>Chromadorea</taxon>
        <taxon>Rhabditida</taxon>
        <taxon>Spirurina</taxon>
        <taxon>Dracunculoidea</taxon>
        <taxon>Dracunculidae</taxon>
        <taxon>Dracunculus</taxon>
    </lineage>
</organism>
<evidence type="ECO:0000313" key="4">
    <source>
        <dbReference type="WBParaSite" id="DME_0001031201-mRNA-1"/>
    </source>
</evidence>
<name>A0A158Q6J9_DRAME</name>
<dbReference type="WBParaSite" id="DME_0001031201-mRNA-1">
    <property type="protein sequence ID" value="DME_0001031201-mRNA-1"/>
    <property type="gene ID" value="DME_0001031201"/>
</dbReference>
<reference evidence="4" key="1">
    <citation type="submission" date="2016-04" db="UniProtKB">
        <authorList>
            <consortium name="WormBaseParasite"/>
        </authorList>
    </citation>
    <scope>IDENTIFICATION</scope>
</reference>
<proteinExistence type="predicted"/>
<evidence type="ECO:0000313" key="3">
    <source>
        <dbReference type="Proteomes" id="UP000274756"/>
    </source>
</evidence>
<reference evidence="1 3" key="2">
    <citation type="submission" date="2018-11" db="EMBL/GenBank/DDBJ databases">
        <authorList>
            <consortium name="Pathogen Informatics"/>
        </authorList>
    </citation>
    <scope>NUCLEOTIDE SEQUENCE [LARGE SCALE GENOMIC DNA]</scope>
</reference>
<gene>
    <name evidence="1" type="ORF">DME_LOCUS3805</name>
</gene>
<evidence type="ECO:0000313" key="1">
    <source>
        <dbReference type="EMBL" id="VDN53832.1"/>
    </source>
</evidence>
<accession>A0A158Q6J9</accession>
<dbReference type="Proteomes" id="UP000038040">
    <property type="component" value="Unplaced"/>
</dbReference>
<protein>
    <submittedName>
        <fullName evidence="4">Phlebovirus glycoprotein G2 fusion domain-containing protein</fullName>
    </submittedName>
</protein>
<evidence type="ECO:0000313" key="2">
    <source>
        <dbReference type="Proteomes" id="UP000038040"/>
    </source>
</evidence>
<keyword evidence="3" id="KW-1185">Reference proteome</keyword>
<dbReference type="Proteomes" id="UP000274756">
    <property type="component" value="Unassembled WGS sequence"/>
</dbReference>
<sequence length="184" mass="21443">MSTFQLSLNESYILDIAYTPDFLIWNEAALQFYMHINGCRQSNCVLKERVSKDYLPVEKEPDTLSVHHFNINVGTRKMHLKMNNKLASLLDLEMKAPLNSFMKNSSRAISQQRCHLHNQSSKGNDSNRNCDVALRRLFMEKNRVLVCNCEHTNYCDAFHSSQYYFDKLLNKPDGRQPSAFMQQL</sequence>